<dbReference type="OrthoDB" id="588261at2759"/>
<reference evidence="9" key="1">
    <citation type="submission" date="2020-11" db="EMBL/GenBank/DDBJ databases">
        <authorList>
            <person name="Tran Van P."/>
        </authorList>
    </citation>
    <scope>NUCLEOTIDE SEQUENCE</scope>
</reference>
<dbReference type="GO" id="GO:0016020">
    <property type="term" value="C:membrane"/>
    <property type="evidence" value="ECO:0007669"/>
    <property type="project" value="UniProtKB-SubCell"/>
</dbReference>
<dbReference type="EMBL" id="CAJPIZ010035298">
    <property type="protein sequence ID" value="CAG2120756.1"/>
    <property type="molecule type" value="Genomic_DNA"/>
</dbReference>
<organism evidence="9">
    <name type="scientific">Medioppia subpectinata</name>
    <dbReference type="NCBI Taxonomy" id="1979941"/>
    <lineage>
        <taxon>Eukaryota</taxon>
        <taxon>Metazoa</taxon>
        <taxon>Ecdysozoa</taxon>
        <taxon>Arthropoda</taxon>
        <taxon>Chelicerata</taxon>
        <taxon>Arachnida</taxon>
        <taxon>Acari</taxon>
        <taxon>Acariformes</taxon>
        <taxon>Sarcoptiformes</taxon>
        <taxon>Oribatida</taxon>
        <taxon>Brachypylina</taxon>
        <taxon>Oppioidea</taxon>
        <taxon>Oppiidae</taxon>
        <taxon>Medioppia</taxon>
    </lineage>
</organism>
<evidence type="ECO:0000313" key="9">
    <source>
        <dbReference type="EMBL" id="CAD7645846.1"/>
    </source>
</evidence>
<dbReference type="SUPFAM" id="SSF81343">
    <property type="entry name" value="Fumarate reductase respiratory complex transmembrane subunits"/>
    <property type="match status" value="1"/>
</dbReference>
<evidence type="ECO:0008006" key="11">
    <source>
        <dbReference type="Google" id="ProtNLM"/>
    </source>
</evidence>
<keyword evidence="3 8" id="KW-0812">Transmembrane</keyword>
<keyword evidence="6" id="KW-0408">Iron</keyword>
<dbReference type="InterPro" id="IPR018495">
    <property type="entry name" value="Succ_DH_cyt_bsu_CS"/>
</dbReference>
<gene>
    <name evidence="9" type="ORF">OSB1V03_LOCUS20702</name>
</gene>
<protein>
    <recommendedName>
        <fullName evidence="11">Succinate dehydrogenase cytochrome b560 subunit, mitochondrial</fullName>
    </recommendedName>
</protein>
<dbReference type="NCBIfam" id="TIGR02970">
    <property type="entry name" value="succ_dehyd_cytB"/>
    <property type="match status" value="1"/>
</dbReference>
<dbReference type="AlphaFoldDB" id="A0A7R9LQE1"/>
<feature type="transmembrane region" description="Helical" evidence="8">
    <location>
        <begin position="142"/>
        <end position="162"/>
    </location>
</feature>
<evidence type="ECO:0000256" key="3">
    <source>
        <dbReference type="ARBA" id="ARBA00022692"/>
    </source>
</evidence>
<feature type="transmembrane region" description="Helical" evidence="8">
    <location>
        <begin position="105"/>
        <end position="122"/>
    </location>
</feature>
<dbReference type="GO" id="GO:0006099">
    <property type="term" value="P:tricarboxylic acid cycle"/>
    <property type="evidence" value="ECO:0007669"/>
    <property type="project" value="InterPro"/>
</dbReference>
<keyword evidence="7 8" id="KW-0472">Membrane</keyword>
<dbReference type="GO" id="GO:0005739">
    <property type="term" value="C:mitochondrion"/>
    <property type="evidence" value="ECO:0007669"/>
    <property type="project" value="GOC"/>
</dbReference>
<dbReference type="Gene3D" id="1.20.1300.10">
    <property type="entry name" value="Fumarate reductase/succinate dehydrogenase, transmembrane subunit"/>
    <property type="match status" value="1"/>
</dbReference>
<dbReference type="CDD" id="cd03499">
    <property type="entry name" value="SQR_TypeC_SdhC"/>
    <property type="match status" value="1"/>
</dbReference>
<dbReference type="PROSITE" id="PS01001">
    <property type="entry name" value="SDH_CYT_2"/>
    <property type="match status" value="1"/>
</dbReference>
<comment type="subcellular location">
    <subcellularLocation>
        <location evidence="1">Membrane</location>
        <topology evidence="1">Multi-pass membrane protein</topology>
    </subcellularLocation>
</comment>
<keyword evidence="5 8" id="KW-1133">Transmembrane helix</keyword>
<dbReference type="EMBL" id="OC889873">
    <property type="protein sequence ID" value="CAD7645846.1"/>
    <property type="molecule type" value="Genomic_DNA"/>
</dbReference>
<sequence length="164" mass="17805">MLTNVVLRRVLMSSPRSAAVRLATSSSSVSPKDDYFAKNAALNRPVSPWINYKLQVTSVLSFSHRMTGLALSALVYGGGIAALYSHNTNFAQVLQSIQTTVPHSLIFTVQVLTATSLAYHTLNGVRHLSWDFGYGFSIKELYTSGYLVLGLTVLSAIAFIMASN</sequence>
<evidence type="ECO:0000313" key="10">
    <source>
        <dbReference type="Proteomes" id="UP000759131"/>
    </source>
</evidence>
<dbReference type="GO" id="GO:0009055">
    <property type="term" value="F:electron transfer activity"/>
    <property type="evidence" value="ECO:0007669"/>
    <property type="project" value="InterPro"/>
</dbReference>
<name>A0A7R9LQE1_9ACAR</name>
<keyword evidence="10" id="KW-1185">Reference proteome</keyword>
<dbReference type="PANTHER" id="PTHR10978:SF5">
    <property type="entry name" value="SUCCINATE DEHYDROGENASE CYTOCHROME B560 SUBUNIT, MITOCHONDRIAL"/>
    <property type="match status" value="1"/>
</dbReference>
<proteinExistence type="predicted"/>
<dbReference type="Pfam" id="PF01127">
    <property type="entry name" value="Sdh_cyt"/>
    <property type="match status" value="1"/>
</dbReference>
<evidence type="ECO:0000256" key="6">
    <source>
        <dbReference type="ARBA" id="ARBA00023004"/>
    </source>
</evidence>
<dbReference type="GO" id="GO:0006121">
    <property type="term" value="P:mitochondrial electron transport, succinate to ubiquinone"/>
    <property type="evidence" value="ECO:0007669"/>
    <property type="project" value="TreeGrafter"/>
</dbReference>
<feature type="transmembrane region" description="Helical" evidence="8">
    <location>
        <begin position="66"/>
        <end position="84"/>
    </location>
</feature>
<evidence type="ECO:0000256" key="1">
    <source>
        <dbReference type="ARBA" id="ARBA00004141"/>
    </source>
</evidence>
<accession>A0A7R9LQE1</accession>
<dbReference type="PANTHER" id="PTHR10978">
    <property type="entry name" value="SUCCINATE DEHYDROGENASE CYTOCHROME B560 SUBUNIT"/>
    <property type="match status" value="1"/>
</dbReference>
<evidence type="ECO:0000256" key="5">
    <source>
        <dbReference type="ARBA" id="ARBA00022989"/>
    </source>
</evidence>
<dbReference type="InterPro" id="IPR014314">
    <property type="entry name" value="Succ_DH_cytb556"/>
</dbReference>
<keyword evidence="4" id="KW-0479">Metal-binding</keyword>
<evidence type="ECO:0000256" key="7">
    <source>
        <dbReference type="ARBA" id="ARBA00023136"/>
    </source>
</evidence>
<evidence type="ECO:0000256" key="4">
    <source>
        <dbReference type="ARBA" id="ARBA00022723"/>
    </source>
</evidence>
<keyword evidence="2" id="KW-0349">Heme</keyword>
<evidence type="ECO:0000256" key="2">
    <source>
        <dbReference type="ARBA" id="ARBA00022617"/>
    </source>
</evidence>
<dbReference type="Proteomes" id="UP000759131">
    <property type="component" value="Unassembled WGS sequence"/>
</dbReference>
<evidence type="ECO:0000256" key="8">
    <source>
        <dbReference type="SAM" id="Phobius"/>
    </source>
</evidence>
<dbReference type="InterPro" id="IPR034804">
    <property type="entry name" value="SQR/QFR_C/D"/>
</dbReference>
<dbReference type="InterPro" id="IPR000701">
    <property type="entry name" value="SuccDH_FuR_B_TM-su"/>
</dbReference>
<dbReference type="GO" id="GO:0046872">
    <property type="term" value="F:metal ion binding"/>
    <property type="evidence" value="ECO:0007669"/>
    <property type="project" value="UniProtKB-KW"/>
</dbReference>